<gene>
    <name evidence="1" type="ORF">ILEXP_LOCUS55760</name>
</gene>
<proteinExistence type="predicted"/>
<organism evidence="1 2">
    <name type="scientific">Ilex paraguariensis</name>
    <name type="common">yerba mate</name>
    <dbReference type="NCBI Taxonomy" id="185542"/>
    <lineage>
        <taxon>Eukaryota</taxon>
        <taxon>Viridiplantae</taxon>
        <taxon>Streptophyta</taxon>
        <taxon>Embryophyta</taxon>
        <taxon>Tracheophyta</taxon>
        <taxon>Spermatophyta</taxon>
        <taxon>Magnoliopsida</taxon>
        <taxon>eudicotyledons</taxon>
        <taxon>Gunneridae</taxon>
        <taxon>Pentapetalae</taxon>
        <taxon>asterids</taxon>
        <taxon>campanulids</taxon>
        <taxon>Aquifoliales</taxon>
        <taxon>Aquifoliaceae</taxon>
        <taxon>Ilex</taxon>
    </lineage>
</organism>
<comment type="caution">
    <text evidence="1">The sequence shown here is derived from an EMBL/GenBank/DDBJ whole genome shotgun (WGS) entry which is preliminary data.</text>
</comment>
<dbReference type="EMBL" id="CAUOFW020009279">
    <property type="protein sequence ID" value="CAK9185367.1"/>
    <property type="molecule type" value="Genomic_DNA"/>
</dbReference>
<dbReference type="AlphaFoldDB" id="A0ABC8UWN6"/>
<reference evidence="1 2" key="1">
    <citation type="submission" date="2024-02" db="EMBL/GenBank/DDBJ databases">
        <authorList>
            <person name="Vignale AGUSTIN F."/>
            <person name="Sosa J E."/>
            <person name="Modenutti C."/>
        </authorList>
    </citation>
    <scope>NUCLEOTIDE SEQUENCE [LARGE SCALE GENOMIC DNA]</scope>
</reference>
<evidence type="ECO:0000313" key="1">
    <source>
        <dbReference type="EMBL" id="CAK9185367.1"/>
    </source>
</evidence>
<protein>
    <recommendedName>
        <fullName evidence="3">Uracil phosphoribosyltransferase</fullName>
    </recommendedName>
</protein>
<keyword evidence="2" id="KW-1185">Reference proteome</keyword>
<evidence type="ECO:0000313" key="2">
    <source>
        <dbReference type="Proteomes" id="UP001642360"/>
    </source>
</evidence>
<dbReference type="Proteomes" id="UP001642360">
    <property type="component" value="Unassembled WGS sequence"/>
</dbReference>
<evidence type="ECO:0008006" key="3">
    <source>
        <dbReference type="Google" id="ProtNLM"/>
    </source>
</evidence>
<name>A0ABC8UWN6_9AQUA</name>
<accession>A0ABC8UWN6</accession>
<sequence>MACRKNLPLLRYPYDPPLFSAVHRQHLPVPNLIPSSLHSKKISLSTGRHCRSFCVKSEATTEKKPIAEDRMLVFVPPHPLIKHWVAVLRNEQTPCTIFIKNDPFAKILHGYHSVLVPSNLVQA</sequence>